<feature type="compositionally biased region" description="Polar residues" evidence="3">
    <location>
        <begin position="197"/>
        <end position="209"/>
    </location>
</feature>
<evidence type="ECO:0000256" key="3">
    <source>
        <dbReference type="SAM" id="MobiDB-lite"/>
    </source>
</evidence>
<dbReference type="InterPro" id="IPR001005">
    <property type="entry name" value="SANT/Myb"/>
</dbReference>
<feature type="domain" description="Myb-like" evidence="4">
    <location>
        <begin position="57"/>
        <end position="114"/>
    </location>
</feature>
<comment type="caution">
    <text evidence="6">The sequence shown here is derived from an EMBL/GenBank/DDBJ whole genome shotgun (WGS) entry which is preliminary data.</text>
</comment>
<evidence type="ECO:0000259" key="4">
    <source>
        <dbReference type="PROSITE" id="PS50090"/>
    </source>
</evidence>
<dbReference type="InterPro" id="IPR050560">
    <property type="entry name" value="MYB_TF"/>
</dbReference>
<dbReference type="EMBL" id="DAKRPA010000016">
    <property type="protein sequence ID" value="DBA03674.1"/>
    <property type="molecule type" value="Genomic_DNA"/>
</dbReference>
<dbReference type="Gene3D" id="1.10.10.60">
    <property type="entry name" value="Homeodomain-like"/>
    <property type="match status" value="2"/>
</dbReference>
<feature type="region of interest" description="Disordered" evidence="3">
    <location>
        <begin position="171"/>
        <end position="217"/>
    </location>
</feature>
<dbReference type="FunFam" id="1.10.10.60:FF:000010">
    <property type="entry name" value="Transcriptional activator Myb isoform A"/>
    <property type="match status" value="1"/>
</dbReference>
<dbReference type="PANTHER" id="PTHR45614">
    <property type="entry name" value="MYB PROTEIN-RELATED"/>
    <property type="match status" value="1"/>
</dbReference>
<evidence type="ECO:0000259" key="5">
    <source>
        <dbReference type="PROSITE" id="PS51294"/>
    </source>
</evidence>
<dbReference type="PANTHER" id="PTHR45614:SF274">
    <property type="entry name" value="MYB-LIKE DNA-BINDING PROTEIN"/>
    <property type="match status" value="1"/>
</dbReference>
<name>A0AAV2ZEJ1_9STRA</name>
<dbReference type="Proteomes" id="UP001146120">
    <property type="component" value="Unassembled WGS sequence"/>
</dbReference>
<dbReference type="SUPFAM" id="SSF46689">
    <property type="entry name" value="Homeodomain-like"/>
    <property type="match status" value="1"/>
</dbReference>
<feature type="domain" description="Myb-like" evidence="4">
    <location>
        <begin position="115"/>
        <end position="165"/>
    </location>
</feature>
<dbReference type="SMART" id="SM00717">
    <property type="entry name" value="SANT"/>
    <property type="match status" value="2"/>
</dbReference>
<feature type="domain" description="HTH myb-type" evidence="5">
    <location>
        <begin position="115"/>
        <end position="169"/>
    </location>
</feature>
<evidence type="ECO:0000256" key="2">
    <source>
        <dbReference type="ARBA" id="ARBA00023125"/>
    </source>
</evidence>
<dbReference type="AlphaFoldDB" id="A0AAV2ZEJ1"/>
<dbReference type="PROSITE" id="PS51294">
    <property type="entry name" value="HTH_MYB"/>
    <property type="match status" value="2"/>
</dbReference>
<protein>
    <submittedName>
        <fullName evidence="6">Uncharacterized protein</fullName>
    </submittedName>
</protein>
<keyword evidence="1" id="KW-0677">Repeat</keyword>
<dbReference type="GO" id="GO:0000981">
    <property type="term" value="F:DNA-binding transcription factor activity, RNA polymerase II-specific"/>
    <property type="evidence" value="ECO:0007669"/>
    <property type="project" value="TreeGrafter"/>
</dbReference>
<dbReference type="GO" id="GO:0000978">
    <property type="term" value="F:RNA polymerase II cis-regulatory region sequence-specific DNA binding"/>
    <property type="evidence" value="ECO:0007669"/>
    <property type="project" value="TreeGrafter"/>
</dbReference>
<sequence length="562" mass="61538">RQHLLAAAPGVAWRRRAGACSLELKKPRVSDPRHDSTSALVAPACTTMGKHAKAENGSTYERRAWTRKEDEAIVRLVEEYGTKRWSVISDHLNGENFGTERTGKQCRTRWLNHLDPSIKKDPWTTEEERIIEDAQTRLGNKWAEISKLLPGRTDNAIKNHWYSSMRRTMRRMAKQQNKALGQGTTRALTAPKAAKSPSEQSGIGANSSADGGRSAPGSSAVAAAVAAARACASEMSPKQTPCFSSMSKLNNSNDSSKDSNHGDNGAISKFTKPPMVPTNASAVAAAQKKNTAKRKRKDLRICTGVAAMTEGGMCMPDTPRRLLHTQLLLQLLNNSSGDALFAGSVQIAKIDALANAKRKKRNTKSPTLSLAMLPSKAFGGDFNPAGDHGNDHLEEQPFNDIVEGSFHSFEHLDIDFNDQVAEFFSIPTPGGMQAPHSLRRSPRFPSPAGLIKQDGQKFSFDDLDFPSEVESSTLDFEIPGDNGVALRRSPRLRTDVSVAFPHSSTYSMARQPSPHKRFMPPMIDVALQQDTFDFDHSITPTLKSPQLRQWLDGSPKSFIASV</sequence>
<dbReference type="GO" id="GO:0005634">
    <property type="term" value="C:nucleus"/>
    <property type="evidence" value="ECO:0007669"/>
    <property type="project" value="TreeGrafter"/>
</dbReference>
<feature type="domain" description="HTH myb-type" evidence="5">
    <location>
        <begin position="62"/>
        <end position="114"/>
    </location>
</feature>
<dbReference type="CDD" id="cd00167">
    <property type="entry name" value="SANT"/>
    <property type="match status" value="2"/>
</dbReference>
<accession>A0AAV2ZEJ1</accession>
<organism evidence="6 7">
    <name type="scientific">Lagenidium giganteum</name>
    <dbReference type="NCBI Taxonomy" id="4803"/>
    <lineage>
        <taxon>Eukaryota</taxon>
        <taxon>Sar</taxon>
        <taxon>Stramenopiles</taxon>
        <taxon>Oomycota</taxon>
        <taxon>Peronosporomycetes</taxon>
        <taxon>Pythiales</taxon>
        <taxon>Pythiaceae</taxon>
    </lineage>
</organism>
<reference evidence="6" key="2">
    <citation type="journal article" date="2023" name="Microbiol Resour">
        <title>Decontamination and Annotation of the Draft Genome Sequence of the Oomycete Lagenidium giganteum ARSEF 373.</title>
        <authorList>
            <person name="Morgan W.R."/>
            <person name="Tartar A."/>
        </authorList>
    </citation>
    <scope>NUCLEOTIDE SEQUENCE</scope>
    <source>
        <strain evidence="6">ARSEF 373</strain>
    </source>
</reference>
<evidence type="ECO:0000313" key="7">
    <source>
        <dbReference type="Proteomes" id="UP001146120"/>
    </source>
</evidence>
<feature type="compositionally biased region" description="Low complexity" evidence="3">
    <location>
        <begin position="244"/>
        <end position="254"/>
    </location>
</feature>
<reference evidence="6" key="1">
    <citation type="submission" date="2022-11" db="EMBL/GenBank/DDBJ databases">
        <authorList>
            <person name="Morgan W.R."/>
            <person name="Tartar A."/>
        </authorList>
    </citation>
    <scope>NUCLEOTIDE SEQUENCE</scope>
    <source>
        <strain evidence="6">ARSEF 373</strain>
    </source>
</reference>
<keyword evidence="2" id="KW-0238">DNA-binding</keyword>
<proteinExistence type="predicted"/>
<dbReference type="InterPro" id="IPR017930">
    <property type="entry name" value="Myb_dom"/>
</dbReference>
<dbReference type="InterPro" id="IPR009057">
    <property type="entry name" value="Homeodomain-like_sf"/>
</dbReference>
<evidence type="ECO:0000256" key="1">
    <source>
        <dbReference type="ARBA" id="ARBA00022737"/>
    </source>
</evidence>
<keyword evidence="7" id="KW-1185">Reference proteome</keyword>
<evidence type="ECO:0000313" key="6">
    <source>
        <dbReference type="EMBL" id="DBA03674.1"/>
    </source>
</evidence>
<feature type="non-terminal residue" evidence="6">
    <location>
        <position position="1"/>
    </location>
</feature>
<dbReference type="Pfam" id="PF13921">
    <property type="entry name" value="Myb_DNA-bind_6"/>
    <property type="match status" value="1"/>
</dbReference>
<gene>
    <name evidence="6" type="ORF">N0F65_004091</name>
</gene>
<feature type="region of interest" description="Disordered" evidence="3">
    <location>
        <begin position="236"/>
        <end position="296"/>
    </location>
</feature>
<feature type="compositionally biased region" description="Polar residues" evidence="3">
    <location>
        <begin position="174"/>
        <end position="187"/>
    </location>
</feature>
<dbReference type="PROSITE" id="PS50090">
    <property type="entry name" value="MYB_LIKE"/>
    <property type="match status" value="2"/>
</dbReference>